<sequence length="136" mass="15288">EDSTVAKERQPKPAKKKAPIEKKTPVVEPKPSDEITPENVTKEDASLKKASIEPSLQDPSTEASVVQQKQLRNPPRVYVPKKVILPAMNSDRFKSVPLWDTLSCAENDETQHTTHASEKLRKNESAGRIKDTKKHR</sequence>
<organism evidence="1 2">
    <name type="scientific">Panagrolaimus sp. PS1159</name>
    <dbReference type="NCBI Taxonomy" id="55785"/>
    <lineage>
        <taxon>Eukaryota</taxon>
        <taxon>Metazoa</taxon>
        <taxon>Ecdysozoa</taxon>
        <taxon>Nematoda</taxon>
        <taxon>Chromadorea</taxon>
        <taxon>Rhabditida</taxon>
        <taxon>Tylenchina</taxon>
        <taxon>Panagrolaimomorpha</taxon>
        <taxon>Panagrolaimoidea</taxon>
        <taxon>Panagrolaimidae</taxon>
        <taxon>Panagrolaimus</taxon>
    </lineage>
</organism>
<dbReference type="Proteomes" id="UP000887580">
    <property type="component" value="Unplaced"/>
</dbReference>
<protein>
    <submittedName>
        <fullName evidence="2">Uncharacterized protein</fullName>
    </submittedName>
</protein>
<proteinExistence type="predicted"/>
<name>A0AC35EYN8_9BILA</name>
<accession>A0AC35EYN8</accession>
<dbReference type="WBParaSite" id="PS1159_v2.g11358.t1">
    <property type="protein sequence ID" value="PS1159_v2.g11358.t1"/>
    <property type="gene ID" value="PS1159_v2.g11358"/>
</dbReference>
<evidence type="ECO:0000313" key="2">
    <source>
        <dbReference type="WBParaSite" id="PS1159_v2.g11358.t1"/>
    </source>
</evidence>
<evidence type="ECO:0000313" key="1">
    <source>
        <dbReference type="Proteomes" id="UP000887580"/>
    </source>
</evidence>
<reference evidence="2" key="1">
    <citation type="submission" date="2022-11" db="UniProtKB">
        <authorList>
            <consortium name="WormBaseParasite"/>
        </authorList>
    </citation>
    <scope>IDENTIFICATION</scope>
</reference>